<evidence type="ECO:0000256" key="1">
    <source>
        <dbReference type="SAM" id="MobiDB-lite"/>
    </source>
</evidence>
<dbReference type="AlphaFoldDB" id="Q6K648"/>
<feature type="compositionally biased region" description="Basic residues" evidence="1">
    <location>
        <begin position="157"/>
        <end position="171"/>
    </location>
</feature>
<dbReference type="Proteomes" id="UP000000763">
    <property type="component" value="Chromosome 2"/>
</dbReference>
<dbReference type="EMBL" id="AP005285">
    <property type="protein sequence ID" value="BAD23232.1"/>
    <property type="molecule type" value="Genomic_DNA"/>
</dbReference>
<accession>Q6K648</accession>
<proteinExistence type="predicted"/>
<evidence type="ECO:0000313" key="3">
    <source>
        <dbReference type="Proteomes" id="UP000000763"/>
    </source>
</evidence>
<sequence length="171" mass="18567">MGRDRTRGNRGKTNRPQVGVRVGTIGEERREVESRGPLPPPTPVAGGLPDAGSAACSRCRRRLKTPIGAAAPGLRAAHRPPPTPLPSTGSGEGRKGKGGEPDPARGEGGRLPDPCGDSRRPRIPRLHCRRVEEAVARRRRCRRSRLPCCPPPVGLRATRRRHRGPPPRREE</sequence>
<feature type="compositionally biased region" description="Basic and acidic residues" evidence="1">
    <location>
        <begin position="92"/>
        <end position="120"/>
    </location>
</feature>
<evidence type="ECO:0000313" key="2">
    <source>
        <dbReference type="EMBL" id="BAD23232.1"/>
    </source>
</evidence>
<reference evidence="3" key="2">
    <citation type="journal article" date="2008" name="Nucleic Acids Res.">
        <title>The rice annotation project database (RAP-DB): 2008 update.</title>
        <authorList>
            <consortium name="The rice annotation project (RAP)"/>
        </authorList>
    </citation>
    <scope>GENOME REANNOTATION</scope>
    <source>
        <strain evidence="3">cv. Nipponbare</strain>
    </source>
</reference>
<reference evidence="3" key="1">
    <citation type="journal article" date="2005" name="Nature">
        <title>The map-based sequence of the rice genome.</title>
        <authorList>
            <consortium name="International rice genome sequencing project (IRGSP)"/>
            <person name="Matsumoto T."/>
            <person name="Wu J."/>
            <person name="Kanamori H."/>
            <person name="Katayose Y."/>
            <person name="Fujisawa M."/>
            <person name="Namiki N."/>
            <person name="Mizuno H."/>
            <person name="Yamamoto K."/>
            <person name="Antonio B.A."/>
            <person name="Baba T."/>
            <person name="Sakata K."/>
            <person name="Nagamura Y."/>
            <person name="Aoki H."/>
            <person name="Arikawa K."/>
            <person name="Arita K."/>
            <person name="Bito T."/>
            <person name="Chiden Y."/>
            <person name="Fujitsuka N."/>
            <person name="Fukunaka R."/>
            <person name="Hamada M."/>
            <person name="Harada C."/>
            <person name="Hayashi A."/>
            <person name="Hijishita S."/>
            <person name="Honda M."/>
            <person name="Hosokawa S."/>
            <person name="Ichikawa Y."/>
            <person name="Idonuma A."/>
            <person name="Iijima M."/>
            <person name="Ikeda M."/>
            <person name="Ikeno M."/>
            <person name="Ito K."/>
            <person name="Ito S."/>
            <person name="Ito T."/>
            <person name="Ito Y."/>
            <person name="Ito Y."/>
            <person name="Iwabuchi A."/>
            <person name="Kamiya K."/>
            <person name="Karasawa W."/>
            <person name="Kurita K."/>
            <person name="Katagiri S."/>
            <person name="Kikuta A."/>
            <person name="Kobayashi H."/>
            <person name="Kobayashi N."/>
            <person name="Machita K."/>
            <person name="Maehara T."/>
            <person name="Masukawa M."/>
            <person name="Mizubayashi T."/>
            <person name="Mukai Y."/>
            <person name="Nagasaki H."/>
            <person name="Nagata Y."/>
            <person name="Naito S."/>
            <person name="Nakashima M."/>
            <person name="Nakama Y."/>
            <person name="Nakamichi Y."/>
            <person name="Nakamura M."/>
            <person name="Meguro A."/>
            <person name="Negishi M."/>
            <person name="Ohta I."/>
            <person name="Ohta T."/>
            <person name="Okamoto M."/>
            <person name="Ono N."/>
            <person name="Saji S."/>
            <person name="Sakaguchi M."/>
            <person name="Sakai K."/>
            <person name="Shibata M."/>
            <person name="Shimokawa T."/>
            <person name="Song J."/>
            <person name="Takazaki Y."/>
            <person name="Terasawa K."/>
            <person name="Tsugane M."/>
            <person name="Tsuji K."/>
            <person name="Ueda S."/>
            <person name="Waki K."/>
            <person name="Yamagata H."/>
            <person name="Yamamoto M."/>
            <person name="Yamamoto S."/>
            <person name="Yamane H."/>
            <person name="Yoshiki S."/>
            <person name="Yoshihara R."/>
            <person name="Yukawa K."/>
            <person name="Zhong H."/>
            <person name="Yano M."/>
            <person name="Yuan Q."/>
            <person name="Ouyang S."/>
            <person name="Liu J."/>
            <person name="Jones K.M."/>
            <person name="Gansberger K."/>
            <person name="Moffat K."/>
            <person name="Hill J."/>
            <person name="Bera J."/>
            <person name="Fadrosh D."/>
            <person name="Jin S."/>
            <person name="Johri S."/>
            <person name="Kim M."/>
            <person name="Overton L."/>
            <person name="Reardon M."/>
            <person name="Tsitrin T."/>
            <person name="Vuong H."/>
            <person name="Weaver B."/>
            <person name="Ciecko A."/>
            <person name="Tallon L."/>
            <person name="Jackson J."/>
            <person name="Pai G."/>
            <person name="Aken S.V."/>
            <person name="Utterback T."/>
            <person name="Reidmuller S."/>
            <person name="Feldblyum T."/>
            <person name="Hsiao J."/>
            <person name="Zismann V."/>
            <person name="Iobst S."/>
            <person name="de Vazeille A.R."/>
            <person name="Buell C.R."/>
            <person name="Ying K."/>
            <person name="Li Y."/>
            <person name="Lu T."/>
            <person name="Huang Y."/>
            <person name="Zhao Q."/>
            <person name="Feng Q."/>
            <person name="Zhang L."/>
            <person name="Zhu J."/>
            <person name="Weng Q."/>
            <person name="Mu J."/>
            <person name="Lu Y."/>
            <person name="Fan D."/>
            <person name="Liu Y."/>
            <person name="Guan J."/>
            <person name="Zhang Y."/>
            <person name="Yu S."/>
            <person name="Liu X."/>
            <person name="Zhang Y."/>
            <person name="Hong G."/>
            <person name="Han B."/>
            <person name="Choisne N."/>
            <person name="Demange N."/>
            <person name="Orjeda G."/>
            <person name="Samain S."/>
            <person name="Cattolico L."/>
            <person name="Pelletier E."/>
            <person name="Couloux A."/>
            <person name="Segurens B."/>
            <person name="Wincker P."/>
            <person name="D'Hont A."/>
            <person name="Scarpelli C."/>
            <person name="Weissenbach J."/>
            <person name="Salanoubat M."/>
            <person name="Quetier F."/>
            <person name="Yu Y."/>
            <person name="Kim H.R."/>
            <person name="Rambo T."/>
            <person name="Currie J."/>
            <person name="Collura K."/>
            <person name="Luo M."/>
            <person name="Yang T."/>
            <person name="Ammiraju J.S.S."/>
            <person name="Engler F."/>
            <person name="Soderlund C."/>
            <person name="Wing R.A."/>
            <person name="Palmer L.E."/>
            <person name="de la Bastide M."/>
            <person name="Spiegel L."/>
            <person name="Nascimento L."/>
            <person name="Zutavern T."/>
            <person name="O'Shaughnessy A."/>
            <person name="Dike S."/>
            <person name="Dedhia N."/>
            <person name="Preston R."/>
            <person name="Balija V."/>
            <person name="McCombie W.R."/>
            <person name="Chow T."/>
            <person name="Chen H."/>
            <person name="Chung M."/>
            <person name="Chen C."/>
            <person name="Shaw J."/>
            <person name="Wu H."/>
            <person name="Hsiao K."/>
            <person name="Chao Y."/>
            <person name="Chu M."/>
            <person name="Cheng C."/>
            <person name="Hour A."/>
            <person name="Lee P."/>
            <person name="Lin S."/>
            <person name="Lin Y."/>
            <person name="Liou J."/>
            <person name="Liu S."/>
            <person name="Hsing Y."/>
            <person name="Raghuvanshi S."/>
            <person name="Mohanty A."/>
            <person name="Bharti A.K."/>
            <person name="Gaur A."/>
            <person name="Gupta V."/>
            <person name="Kumar D."/>
            <person name="Ravi V."/>
            <person name="Vij S."/>
            <person name="Kapur A."/>
            <person name="Khurana P."/>
            <person name="Khurana P."/>
            <person name="Khurana J.P."/>
            <person name="Tyagi A.K."/>
            <person name="Gaikwad K."/>
            <person name="Singh A."/>
            <person name="Dalal V."/>
            <person name="Srivastava S."/>
            <person name="Dixit A."/>
            <person name="Pal A.K."/>
            <person name="Ghazi I.A."/>
            <person name="Yadav M."/>
            <person name="Pandit A."/>
            <person name="Bhargava A."/>
            <person name="Sureshbabu K."/>
            <person name="Batra K."/>
            <person name="Sharma T.R."/>
            <person name="Mohapatra T."/>
            <person name="Singh N.K."/>
            <person name="Messing J."/>
            <person name="Nelson A.B."/>
            <person name="Fuks G."/>
            <person name="Kavchok S."/>
            <person name="Keizer G."/>
            <person name="Linton E."/>
            <person name="Llaca V."/>
            <person name="Song R."/>
            <person name="Tanyolac B."/>
            <person name="Young S."/>
            <person name="Ho-Il K."/>
            <person name="Hahn J.H."/>
            <person name="Sangsakoo G."/>
            <person name="Vanavichit A."/>
            <person name="de Mattos Luiz.A.T."/>
            <person name="Zimmer P.D."/>
            <person name="Malone G."/>
            <person name="Dellagostin O."/>
            <person name="de Oliveira A.C."/>
            <person name="Bevan M."/>
            <person name="Bancroft I."/>
            <person name="Minx P."/>
            <person name="Cordum H."/>
            <person name="Wilson R."/>
            <person name="Cheng Z."/>
            <person name="Jin W."/>
            <person name="Jiang J."/>
            <person name="Leong S.A."/>
            <person name="Iwama H."/>
            <person name="Gojobori T."/>
            <person name="Itoh T."/>
            <person name="Niimura Y."/>
            <person name="Fujii Y."/>
            <person name="Habara T."/>
            <person name="Sakai H."/>
            <person name="Sato Y."/>
            <person name="Wilson G."/>
            <person name="Kumar K."/>
            <person name="McCouch S."/>
            <person name="Juretic N."/>
            <person name="Hoen D."/>
            <person name="Wright S."/>
            <person name="Bruskiewich R."/>
            <person name="Bureau T."/>
            <person name="Miyao A."/>
            <person name="Hirochika H."/>
            <person name="Nishikawa T."/>
            <person name="Kadowaki K."/>
            <person name="Sugiura M."/>
            <person name="Burr B."/>
            <person name="Sasaki T."/>
        </authorList>
    </citation>
    <scope>NUCLEOTIDE SEQUENCE [LARGE SCALE GENOMIC DNA]</scope>
    <source>
        <strain evidence="3">cv. Nipponbare</strain>
    </source>
</reference>
<organism evidence="2 3">
    <name type="scientific">Oryza sativa subsp. japonica</name>
    <name type="common">Rice</name>
    <dbReference type="NCBI Taxonomy" id="39947"/>
    <lineage>
        <taxon>Eukaryota</taxon>
        <taxon>Viridiplantae</taxon>
        <taxon>Streptophyta</taxon>
        <taxon>Embryophyta</taxon>
        <taxon>Tracheophyta</taxon>
        <taxon>Spermatophyta</taxon>
        <taxon>Magnoliopsida</taxon>
        <taxon>Liliopsida</taxon>
        <taxon>Poales</taxon>
        <taxon>Poaceae</taxon>
        <taxon>BOP clade</taxon>
        <taxon>Oryzoideae</taxon>
        <taxon>Oryzeae</taxon>
        <taxon>Oryzinae</taxon>
        <taxon>Oryza</taxon>
        <taxon>Oryza sativa</taxon>
    </lineage>
</organism>
<name>Q6K648_ORYSJ</name>
<protein>
    <submittedName>
        <fullName evidence="2">Uncharacterized protein</fullName>
    </submittedName>
</protein>
<gene>
    <name evidence="2" type="primary">OJ1003_F04.34</name>
</gene>
<feature type="region of interest" description="Disordered" evidence="1">
    <location>
        <begin position="1"/>
        <end position="171"/>
    </location>
</feature>